<proteinExistence type="inferred from homology"/>
<accession>A0A6N8FK95</accession>
<evidence type="ECO:0000256" key="1">
    <source>
        <dbReference type="ARBA" id="ARBA00009156"/>
    </source>
</evidence>
<evidence type="ECO:0000256" key="10">
    <source>
        <dbReference type="RuleBase" id="RU364073"/>
    </source>
</evidence>
<dbReference type="InterPro" id="IPR043129">
    <property type="entry name" value="ATPase_NBD"/>
</dbReference>
<dbReference type="GO" id="GO:0042732">
    <property type="term" value="P:D-xylose metabolic process"/>
    <property type="evidence" value="ECO:0007669"/>
    <property type="project" value="UniProtKB-KW"/>
</dbReference>
<dbReference type="RefSeq" id="WP_155667589.1">
    <property type="nucleotide sequence ID" value="NZ_WOCA01000002.1"/>
</dbReference>
<keyword evidence="7 8" id="KW-0119">Carbohydrate metabolism</keyword>
<dbReference type="PROSITE" id="PS00933">
    <property type="entry name" value="FGGY_KINASES_1"/>
    <property type="match status" value="1"/>
</dbReference>
<feature type="site" description="Important for activity" evidence="8">
    <location>
        <position position="8"/>
    </location>
</feature>
<dbReference type="Pfam" id="PF02782">
    <property type="entry name" value="FGGY_C"/>
    <property type="match status" value="1"/>
</dbReference>
<dbReference type="Proteomes" id="UP000469125">
    <property type="component" value="Unassembled WGS sequence"/>
</dbReference>
<dbReference type="PROSITE" id="PS00445">
    <property type="entry name" value="FGGY_KINASES_2"/>
    <property type="match status" value="1"/>
</dbReference>
<dbReference type="InterPro" id="IPR050406">
    <property type="entry name" value="FGGY_Carb_Kinase"/>
</dbReference>
<keyword evidence="3 8" id="KW-0808">Transferase</keyword>
<evidence type="ECO:0000256" key="9">
    <source>
        <dbReference type="RuleBase" id="RU003733"/>
    </source>
</evidence>
<dbReference type="GO" id="GO:0004856">
    <property type="term" value="F:D-xylulokinase activity"/>
    <property type="evidence" value="ECO:0007669"/>
    <property type="project" value="UniProtKB-UniRule"/>
</dbReference>
<feature type="domain" description="Carbohydrate kinase FGGY N-terminal" evidence="11">
    <location>
        <begin position="3"/>
        <end position="247"/>
    </location>
</feature>
<comment type="catalytic activity">
    <reaction evidence="8 10">
        <text>D-xylulose + ATP = D-xylulose 5-phosphate + ADP + H(+)</text>
        <dbReference type="Rhea" id="RHEA:10964"/>
        <dbReference type="ChEBI" id="CHEBI:15378"/>
        <dbReference type="ChEBI" id="CHEBI:17140"/>
        <dbReference type="ChEBI" id="CHEBI:30616"/>
        <dbReference type="ChEBI" id="CHEBI:57737"/>
        <dbReference type="ChEBI" id="CHEBI:456216"/>
        <dbReference type="EC" id="2.7.1.17"/>
    </reaction>
</comment>
<evidence type="ECO:0000256" key="2">
    <source>
        <dbReference type="ARBA" id="ARBA00022629"/>
    </source>
</evidence>
<evidence type="ECO:0000256" key="7">
    <source>
        <dbReference type="ARBA" id="ARBA00023277"/>
    </source>
</evidence>
<keyword evidence="14" id="KW-1185">Reference proteome</keyword>
<dbReference type="CDD" id="cd07808">
    <property type="entry name" value="ASKHA_NBD_FGGY_EcXK-like"/>
    <property type="match status" value="1"/>
</dbReference>
<feature type="binding site" evidence="8">
    <location>
        <begin position="81"/>
        <end position="82"/>
    </location>
    <ligand>
        <name>substrate</name>
    </ligand>
</feature>
<dbReference type="AlphaFoldDB" id="A0A6N8FK95"/>
<keyword evidence="2 8" id="KW-0859">Xylose metabolism</keyword>
<dbReference type="InterPro" id="IPR018485">
    <property type="entry name" value="FGGY_C"/>
</dbReference>
<feature type="active site" description="Proton acceptor" evidence="8">
    <location>
        <position position="240"/>
    </location>
</feature>
<dbReference type="GO" id="GO:0005998">
    <property type="term" value="P:xylulose catabolic process"/>
    <property type="evidence" value="ECO:0007669"/>
    <property type="project" value="UniProtKB-UniRule"/>
</dbReference>
<keyword evidence="6 8" id="KW-0067">ATP-binding</keyword>
<gene>
    <name evidence="8 10 13" type="primary">xylB</name>
    <name evidence="13" type="ORF">GMD78_04795</name>
</gene>
<evidence type="ECO:0000256" key="5">
    <source>
        <dbReference type="ARBA" id="ARBA00022777"/>
    </source>
</evidence>
<comment type="caution">
    <text evidence="13">The sequence shown here is derived from an EMBL/GenBank/DDBJ whole genome shotgun (WGS) entry which is preliminary data.</text>
</comment>
<dbReference type="SUPFAM" id="SSF53067">
    <property type="entry name" value="Actin-like ATPase domain"/>
    <property type="match status" value="2"/>
</dbReference>
<feature type="domain" description="Carbohydrate kinase FGGY C-terminal" evidence="12">
    <location>
        <begin position="257"/>
        <end position="442"/>
    </location>
</feature>
<dbReference type="HAMAP" id="MF_02220">
    <property type="entry name" value="XylB"/>
    <property type="match status" value="1"/>
</dbReference>
<comment type="function">
    <text evidence="8">Catalyzes the phosphorylation of D-xylulose to D-xylulose 5-phosphate.</text>
</comment>
<reference evidence="13 14" key="1">
    <citation type="submission" date="2019-11" db="EMBL/GenBank/DDBJ databases">
        <authorList>
            <person name="Li X."/>
        </authorList>
    </citation>
    <scope>NUCLEOTIDE SEQUENCE [LARGE SCALE GENOMIC DNA]</scope>
    <source>
        <strain evidence="13 14">L9</strain>
    </source>
</reference>
<keyword evidence="4 8" id="KW-0547">Nucleotide-binding</keyword>
<dbReference type="EMBL" id="WOCA01000002">
    <property type="protein sequence ID" value="MUK87718.1"/>
    <property type="molecule type" value="Genomic_DNA"/>
</dbReference>
<evidence type="ECO:0000259" key="11">
    <source>
        <dbReference type="Pfam" id="PF00370"/>
    </source>
</evidence>
<evidence type="ECO:0000256" key="6">
    <source>
        <dbReference type="ARBA" id="ARBA00022840"/>
    </source>
</evidence>
<dbReference type="EC" id="2.7.1.17" evidence="8 10"/>
<dbReference type="InterPro" id="IPR018484">
    <property type="entry name" value="FGGY_N"/>
</dbReference>
<dbReference type="PIRSF" id="PIRSF000538">
    <property type="entry name" value="GlpK"/>
    <property type="match status" value="1"/>
</dbReference>
<dbReference type="GO" id="GO:0005524">
    <property type="term" value="F:ATP binding"/>
    <property type="evidence" value="ECO:0007669"/>
    <property type="project" value="UniProtKB-UniRule"/>
</dbReference>
<name>A0A6N8FK95_9BACI</name>
<evidence type="ECO:0000259" key="12">
    <source>
        <dbReference type="Pfam" id="PF02782"/>
    </source>
</evidence>
<evidence type="ECO:0000313" key="13">
    <source>
        <dbReference type="EMBL" id="MUK87718.1"/>
    </source>
</evidence>
<evidence type="ECO:0000256" key="8">
    <source>
        <dbReference type="HAMAP-Rule" id="MF_02220"/>
    </source>
</evidence>
<comment type="similarity">
    <text evidence="1 8 9">Belongs to the FGGY kinase family.</text>
</comment>
<dbReference type="PANTHER" id="PTHR43095:SF5">
    <property type="entry name" value="XYLULOSE KINASE"/>
    <property type="match status" value="1"/>
</dbReference>
<dbReference type="InterPro" id="IPR000577">
    <property type="entry name" value="Carb_kinase_FGGY"/>
</dbReference>
<protein>
    <recommendedName>
        <fullName evidence="8 10">Xylulose kinase</fullName>
        <shortName evidence="8 10">Xylulokinase</shortName>
        <ecNumber evidence="8 10">2.7.1.17</ecNumber>
    </recommendedName>
</protein>
<dbReference type="Gene3D" id="3.30.420.40">
    <property type="match status" value="2"/>
</dbReference>
<sequence>MKYVIGVDLGTSAVKLLLVNQHGEVTQEVSKSYPLIQEKTGYSEQNPQDWIDQTVSGLSELLLQFKGNRADIEGISFSGQMHGLVLLDNHHEVLRNAILWNDTRTSAECQKIYDIVGEKRLLEITQNPALEGFTLPKLLWVKDHEPEIYEKAATFVLPKDYVRYKLTGKLHMEYSDAAGTLLLDIRDRSWSKEICDMLDLDPELCPPLVESTSEVGNITEDLAKITGLSPETRVFAGGADNACGAIGAGILEEGKTLCSIGTSGVVLSYEPSEDKDFNGKVHYFNHSAPEAYYTMGVTLAAGYSLTWFKEVFAKDESFDELLAEVGSTPVGSNGLLFTPYLVGERTPHADASIRSSFIGVDSSHERKDFVRAVLEGITFSLNESIHIFRQSGKTIDTIVSIGGGAKNEAWLQMQADIFNARIIRLDSEQGPGMGAAMIAAYGCDWFDSLQACAQAFLNEDKVYEPIEKNVAQYKKLFPIYQDIYKQTKELNQRLVEYRK</sequence>
<evidence type="ECO:0000256" key="3">
    <source>
        <dbReference type="ARBA" id="ARBA00022679"/>
    </source>
</evidence>
<evidence type="ECO:0000256" key="4">
    <source>
        <dbReference type="ARBA" id="ARBA00022741"/>
    </source>
</evidence>
<evidence type="ECO:0000313" key="14">
    <source>
        <dbReference type="Proteomes" id="UP000469125"/>
    </source>
</evidence>
<dbReference type="PANTHER" id="PTHR43095">
    <property type="entry name" value="SUGAR KINASE"/>
    <property type="match status" value="1"/>
</dbReference>
<organism evidence="13 14">
    <name type="scientific">Ornithinibacillus caprae</name>
    <dbReference type="NCBI Taxonomy" id="2678566"/>
    <lineage>
        <taxon>Bacteria</taxon>
        <taxon>Bacillati</taxon>
        <taxon>Bacillota</taxon>
        <taxon>Bacilli</taxon>
        <taxon>Bacillales</taxon>
        <taxon>Bacillaceae</taxon>
        <taxon>Ornithinibacillus</taxon>
    </lineage>
</organism>
<dbReference type="InterPro" id="IPR018483">
    <property type="entry name" value="Carb_kinase_FGGY_CS"/>
</dbReference>
<dbReference type="NCBIfam" id="TIGR01312">
    <property type="entry name" value="XylB"/>
    <property type="match status" value="1"/>
</dbReference>
<keyword evidence="5 8" id="KW-0418">Kinase</keyword>
<dbReference type="InterPro" id="IPR006000">
    <property type="entry name" value="Xylulokinase"/>
</dbReference>
<dbReference type="Pfam" id="PF00370">
    <property type="entry name" value="FGGY_N"/>
    <property type="match status" value="1"/>
</dbReference>